<evidence type="ECO:0000256" key="6">
    <source>
        <dbReference type="SAM" id="MobiDB-lite"/>
    </source>
</evidence>
<evidence type="ECO:0000259" key="7">
    <source>
        <dbReference type="SMART" id="SM00560"/>
    </source>
</evidence>
<dbReference type="InterPro" id="IPR026444">
    <property type="entry name" value="Secre_tail"/>
</dbReference>
<evidence type="ECO:0000256" key="2">
    <source>
        <dbReference type="ARBA" id="ARBA00022723"/>
    </source>
</evidence>
<dbReference type="PANTHER" id="PTHR19277:SF125">
    <property type="entry name" value="B6"/>
    <property type="match status" value="1"/>
</dbReference>
<dbReference type="Gene3D" id="2.60.120.200">
    <property type="match status" value="4"/>
</dbReference>
<keyword evidence="5" id="KW-1015">Disulfide bond</keyword>
<keyword evidence="3" id="KW-0732">Signal</keyword>
<dbReference type="eggNOG" id="COG1572">
    <property type="taxonomic scope" value="Bacteria"/>
</dbReference>
<accession>A1ZI15</accession>
<dbReference type="InterPro" id="IPR013320">
    <property type="entry name" value="ConA-like_dom_sf"/>
</dbReference>
<feature type="domain" description="LamG-like jellyroll fold" evidence="7">
    <location>
        <begin position="2066"/>
        <end position="2193"/>
    </location>
</feature>
<dbReference type="NCBIfam" id="TIGR04183">
    <property type="entry name" value="Por_Secre_tail"/>
    <property type="match status" value="1"/>
</dbReference>
<feature type="compositionally biased region" description="Polar residues" evidence="6">
    <location>
        <begin position="1578"/>
        <end position="1590"/>
    </location>
</feature>
<feature type="region of interest" description="Disordered" evidence="6">
    <location>
        <begin position="1578"/>
        <end position="1614"/>
    </location>
</feature>
<keyword evidence="2" id="KW-0479">Metal-binding</keyword>
<dbReference type="SMART" id="SM00560">
    <property type="entry name" value="LamGL"/>
    <property type="match status" value="1"/>
</dbReference>
<dbReference type="InterPro" id="IPR006558">
    <property type="entry name" value="LamG-like"/>
</dbReference>
<dbReference type="Proteomes" id="UP000004095">
    <property type="component" value="Unassembled WGS sequence"/>
</dbReference>
<dbReference type="PANTHER" id="PTHR19277">
    <property type="entry name" value="PENTRAXIN"/>
    <property type="match status" value="1"/>
</dbReference>
<proteinExistence type="predicted"/>
<dbReference type="GO" id="GO:0004553">
    <property type="term" value="F:hydrolase activity, hydrolyzing O-glycosyl compounds"/>
    <property type="evidence" value="ECO:0007669"/>
    <property type="project" value="UniProtKB-ARBA"/>
</dbReference>
<dbReference type="InterPro" id="IPR051360">
    <property type="entry name" value="Neuronal_Pentraxin_Related"/>
</dbReference>
<evidence type="ECO:0000313" key="9">
    <source>
        <dbReference type="Proteomes" id="UP000004095"/>
    </source>
</evidence>
<gene>
    <name evidence="8" type="ORF">M23134_05505</name>
</gene>
<evidence type="ECO:0000256" key="5">
    <source>
        <dbReference type="ARBA" id="ARBA00023157"/>
    </source>
</evidence>
<comment type="cofactor">
    <cofactor evidence="1">
        <name>Ca(2+)</name>
        <dbReference type="ChEBI" id="CHEBI:29108"/>
    </cofactor>
</comment>
<organism evidence="8 9">
    <name type="scientific">Microscilla marina ATCC 23134</name>
    <dbReference type="NCBI Taxonomy" id="313606"/>
    <lineage>
        <taxon>Bacteria</taxon>
        <taxon>Pseudomonadati</taxon>
        <taxon>Bacteroidota</taxon>
        <taxon>Cytophagia</taxon>
        <taxon>Cytophagales</taxon>
        <taxon>Microscillaceae</taxon>
        <taxon>Microscilla</taxon>
    </lineage>
</organism>
<dbReference type="SUPFAM" id="SSF49899">
    <property type="entry name" value="Concanavalin A-like lectins/glucanases"/>
    <property type="match status" value="4"/>
</dbReference>
<reference evidence="8 9" key="1">
    <citation type="submission" date="2007-01" db="EMBL/GenBank/DDBJ databases">
        <authorList>
            <person name="Haygood M."/>
            <person name="Podell S."/>
            <person name="Anderson C."/>
            <person name="Hopkinson B."/>
            <person name="Roe K."/>
            <person name="Barbeau K."/>
            <person name="Gaasterland T."/>
            <person name="Ferriera S."/>
            <person name="Johnson J."/>
            <person name="Kravitz S."/>
            <person name="Beeson K."/>
            <person name="Sutton G."/>
            <person name="Rogers Y.-H."/>
            <person name="Friedman R."/>
            <person name="Frazier M."/>
            <person name="Venter J.C."/>
        </authorList>
    </citation>
    <scope>NUCLEOTIDE SEQUENCE [LARGE SCALE GENOMIC DNA]</scope>
    <source>
        <strain evidence="8 9">ATCC 23134</strain>
    </source>
</reference>
<dbReference type="EMBL" id="AAWS01000008">
    <property type="protein sequence ID" value="EAY30172.1"/>
    <property type="molecule type" value="Genomic_DNA"/>
</dbReference>
<dbReference type="InterPro" id="IPR025965">
    <property type="entry name" value="FlgD/Vpr_Ig-like"/>
</dbReference>
<evidence type="ECO:0000256" key="1">
    <source>
        <dbReference type="ARBA" id="ARBA00001913"/>
    </source>
</evidence>
<keyword evidence="9" id="KW-1185">Reference proteome</keyword>
<dbReference type="GO" id="GO:0046872">
    <property type="term" value="F:metal ion binding"/>
    <property type="evidence" value="ECO:0007669"/>
    <property type="project" value="UniProtKB-KW"/>
</dbReference>
<dbReference type="Gene3D" id="2.60.40.4070">
    <property type="match status" value="1"/>
</dbReference>
<dbReference type="eggNOG" id="COG3291">
    <property type="taxonomic scope" value="Bacteria"/>
</dbReference>
<dbReference type="Pfam" id="PF13860">
    <property type="entry name" value="FlgD_ig"/>
    <property type="match status" value="1"/>
</dbReference>
<evidence type="ECO:0000256" key="4">
    <source>
        <dbReference type="ARBA" id="ARBA00022837"/>
    </source>
</evidence>
<sequence length="2963" mass="321319">MEGLKKSPQLNLTHYIMNHHKILHAYWFWFLAFMLAGSGPLHAQKEYGILKMHAVNYATYFNTGIELPQVLAQGNAGEASLEFWIRSTFSGNDWELTDMLPDDQSLSLKMTAGNQLHLSIGSQSQSITLNDAVTNQPLVQSGAWHHVMLTIQSLSGQSHIFRIYINGAKRGELLMNLPNVAHRPLFFYRDKNSSYSLEIAEIRAWNTTRTDREVAQNWLRSFAKDELNLSEVTYQGLHTLLGDYSKAHEMTSVVFSELKTMLWDNSVPGAQNMGKGVGSYTKGSTTHTLMEVRNNIEHPILKNETIYLTASKGAYASEVVLNWPHVKGATQYTIYKNDVAFSERLIDASNKAVGDPMTFSVNTNLLPGQIDQYKVQVSQGSVSGAQGTDYGFIFHNGSIAGKVQSSSGVGTPGVAVTFGASTLPGHAMQFGAGSQPLTIRNADVFKNNGLARDFMVEFWYQGSGGNNTVFALGNLNIQMLGNGSIKTLDQHGQEYISFSSPAVTDGQWHHYAVVFSQSGGAIYVDGGKEVDGTDAQKIQVANVSNTTAYRYDNIGLLNNFSLNAQAGATYALDELRIWDADKVNVTQLDNSVRQETTAEFNARLTAQIGKYRPYVIQSDEDSKLLLYYRFDLNTQDAAYNQAATTKGDYIAESAQTLTRVANCPTLKYATYTNAAGIFDMREINYGSGSVVLTIDPEKTNHTFNPATHVRTLKSSTTVGDYSKTGIDFTDESQFSLTGYVYYKEGDTEYPVPAGQAFEFASGRTPGEVDFQQINGSDGQPKATDNFGQFSLSLPIGFQNFRVKNPYQSRSLGAQSLKFDGTNDFAKSEGAFAAPTQGLTWSGWVKRGDFSGAIPALQTLMQIGNVRLVLRDNTYLALYKGNASLAEVPFAGSTDWQFFGFTYDQSTQTLYLYASATVAQTASTTLPASDLGGSLYLGARSEGSTQSEFLKGNLHLIELRHTNYSPALLNNLRTGNYIKNDVQQLKASYLFNEDTKSLRAVSSAAGSQSLSLNLLYQPSDETTMPQYDAAIVNPYTRQYRYEYSAQGAYANEEKIALNVDAPKSGQKFYNNTRYGITGNIIIPCNNSIGLWNVKLERTDITTPAFSKEFTAATTVKAADIFNTAGTVFSVDGLLPGVYKLTLTNQTDNNIVKTRFGIDITKGWANVDIEYRSPLQVAASIVQLLGKDANKVPVWKSFDQTLPANYCSDKQNYILEQQQQYQVRLEFFENYSGNKCYVANTKYYVAGDLQLNHGQLASKTVGSSSSKPFTSESGIDTVIVWSNYPNFLKDPGNDPAKNYSRTLDINATERSASTSLRAWVTGTVQDENQNFTLTYPNVQQVLYDPPGDGSSIKWSSGSTLNSSVSISNNISGKAATKITTGTKHSAYMGAWAGFGGGVVALYESSTGSVTAGGKIGTSHSVKIGNSSSYSLSFDKSISTSSGISPLPGAQSDVFIGTSDVVYIGSGNTVSVDGCTATANKEDATASTEPGASFQYSRWTIENTLLPNLDNLIASLRGKLADPAAENKKRENLSVSDRGKVDTIKNYLQDIERWKTILTEATTQRQQVKDGQNNTTFSMSNEAGTKSLPSNHITFGGGGTSTNYTIGENESTTNKVSHSHSLDLTKYFNTNLTIFGFKLNLEIELNLGYEFSRDQEGGSGSGSSISIHLSDNEAEDSFDAVFRRDPKYPTPVIIANAGQSMCPIEPNTVARQGVEIVSANAIGWADLTGEAVFDVTIRNTQKANEAVNAGFAKTYKLKVPSADLPSGASVRVEGLGNLLIPRMYTLEPGESKTLKVYIKRAETTSPTEFANIPLSFYSACDEGVLDFYEGEKISDGQGGYTYVKGEDKRAALYNSDGSEYVRLRDVVKLTAKFHAPCAGSMSVAAPVANWVVNSTANNLLKFRLKAVTPHTTFEKVRLEFALPNSNTIQFAKDVKISDLGNTDSQGYYTYDLDVSAIGADQAYRVRVVPVCGNETEGWQTNTPSEWINGAIARKVPLITGVTPANGATTQVASFSATYDAVLDAQGANPLNVSLRGILGGNAYVPTSAWFDQVADQVTVPDQSALDLADAYTVEFWVKPSRMHSTTLPTPIIEKGSNMYISFIQGNKIYAGQGDAISTQTLGTDGWTHVAVVFVKGSSTHALKIYLNGVLNKTVSAGINAFTTNNDPLTIGKASAGQGFKGGLDEVRIWSKALDAADIRTHMHKRLLGTENGLQAYYVLDNNALDGEAIRDYTAKTRSTTQTGLSFVTQQQAAPLEIASIIQDIPVTVTTSSAKDQLIIQPKSDYPSELLEGALLTATIFDNAIKDEYGNPAAGKSWTFRVDGNYVSWNKGNHTVAQTTGNGSSFGLTLKNDNASEVQYQLTEIPMWLKVTNNASQSNGSYILPSGNSHPMTFETAAWLSAGTYNGQVKAKISQGATLLGYETVDIKVIVSCDASYLSLAPTSFAHQMSATFSLQKNGQAYADAQGKTVLVRNSAGTLVGKGIVQMAGGNAIASLNIYSKTAADTYTVYLWDDTACQENPIGTGNFTSGGSVNQTLDVGYQGKAQYTVKLSVAGYHWMSFRVSDAANTSQLSLSQITGFGAGDVISEHGTNASKSAVYNGVAWSGSLTALYTAKSYQVQVQAPRTLQLSGYTIDASQPIALTASANQGNDGDNNPLGYTRTDAMTITQALGRMTPDASIGDVITSRAGSAQYIRVDGVGTWVGSLTHLIPNQGYKIKVAQNSSIRYASVGTGSNARIRSVVPAPNKQVWQNAAQLKLAVNPHAYAFAHHITGVLQQGGKAIENEPDYLIVAYANNEVRGMAVPQQIAGKWYYFMTAYSHQEGEKLDFRLVNKANGEAYALSNTLSVQSAQMEGKVDQPYVFRLAQDLQAAQVAPVNGLKLYQNHPNPMKRQTAITYVIPKDGRVTLTVTNALGQRVKVLVNKTQTAGPHEVTWQGKTPQGGALAKGVYFYTLKTPWGTLTKRLTIQ</sequence>
<evidence type="ECO:0000256" key="3">
    <source>
        <dbReference type="ARBA" id="ARBA00022729"/>
    </source>
</evidence>
<comment type="caution">
    <text evidence="8">The sequence shown here is derived from an EMBL/GenBank/DDBJ whole genome shotgun (WGS) entry which is preliminary data.</text>
</comment>
<evidence type="ECO:0000313" key="8">
    <source>
        <dbReference type="EMBL" id="EAY30172.1"/>
    </source>
</evidence>
<name>A1ZI15_MICM2</name>
<keyword evidence="4" id="KW-0106">Calcium</keyword>
<dbReference type="Pfam" id="PF13385">
    <property type="entry name" value="Laminin_G_3"/>
    <property type="match status" value="3"/>
</dbReference>
<dbReference type="GO" id="GO:0005975">
    <property type="term" value="P:carbohydrate metabolic process"/>
    <property type="evidence" value="ECO:0007669"/>
    <property type="project" value="UniProtKB-ARBA"/>
</dbReference>
<protein>
    <recommendedName>
        <fullName evidence="7">LamG-like jellyroll fold domain-containing protein</fullName>
    </recommendedName>
</protein>
<feature type="compositionally biased region" description="Polar residues" evidence="6">
    <location>
        <begin position="1598"/>
        <end position="1613"/>
    </location>
</feature>